<reference evidence="1" key="1">
    <citation type="submission" date="2021-06" db="EMBL/GenBank/DDBJ databases">
        <authorList>
            <person name="Kallberg Y."/>
            <person name="Tangrot J."/>
            <person name="Rosling A."/>
        </authorList>
    </citation>
    <scope>NUCLEOTIDE SEQUENCE</scope>
    <source>
        <strain evidence="1">IL203A</strain>
    </source>
</reference>
<sequence>NVDDDFQLIENVTNDETIPIEFPATSNEGVAYNFNIQYSMEGGGSSSKINCPYLNCYVKKVVRRCTSVKVCEYTDNEIKNSSHYEVDKNKDFFIMNQPSETQTSIEAQTYVNCSEYPIICQLGRKSVNDLVTKFIGCLKCKPHEKHIFHILNKNQIDINLFEKLFQGKEIK</sequence>
<feature type="non-terminal residue" evidence="1">
    <location>
        <position position="1"/>
    </location>
</feature>
<dbReference type="Proteomes" id="UP000789702">
    <property type="component" value="Unassembled WGS sequence"/>
</dbReference>
<evidence type="ECO:0000313" key="2">
    <source>
        <dbReference type="Proteomes" id="UP000789702"/>
    </source>
</evidence>
<keyword evidence="2" id="KW-1185">Reference proteome</keyword>
<proteinExistence type="predicted"/>
<dbReference type="EMBL" id="CAJVPU010001704">
    <property type="protein sequence ID" value="CAG8486750.1"/>
    <property type="molecule type" value="Genomic_DNA"/>
</dbReference>
<protein>
    <submittedName>
        <fullName evidence="1">2233_t:CDS:1</fullName>
    </submittedName>
</protein>
<organism evidence="1 2">
    <name type="scientific">Dentiscutata heterogama</name>
    <dbReference type="NCBI Taxonomy" id="1316150"/>
    <lineage>
        <taxon>Eukaryota</taxon>
        <taxon>Fungi</taxon>
        <taxon>Fungi incertae sedis</taxon>
        <taxon>Mucoromycota</taxon>
        <taxon>Glomeromycotina</taxon>
        <taxon>Glomeromycetes</taxon>
        <taxon>Diversisporales</taxon>
        <taxon>Gigasporaceae</taxon>
        <taxon>Dentiscutata</taxon>
    </lineage>
</organism>
<comment type="caution">
    <text evidence="1">The sequence shown here is derived from an EMBL/GenBank/DDBJ whole genome shotgun (WGS) entry which is preliminary data.</text>
</comment>
<name>A0ACA9KQ52_9GLOM</name>
<accession>A0ACA9KQ52</accession>
<gene>
    <name evidence="1" type="ORF">DHETER_LOCUS2378</name>
</gene>
<evidence type="ECO:0000313" key="1">
    <source>
        <dbReference type="EMBL" id="CAG8486750.1"/>
    </source>
</evidence>